<dbReference type="PANTHER" id="PTHR10067">
    <property type="entry name" value="PHOSPHATIDYLSERINE DECARBOXYLASE"/>
    <property type="match status" value="1"/>
</dbReference>
<name>A0A0D2DFI6_9EURO</name>
<organism evidence="4 5">
    <name type="scientific">Exophiala xenobiotica</name>
    <dbReference type="NCBI Taxonomy" id="348802"/>
    <lineage>
        <taxon>Eukaryota</taxon>
        <taxon>Fungi</taxon>
        <taxon>Dikarya</taxon>
        <taxon>Ascomycota</taxon>
        <taxon>Pezizomycotina</taxon>
        <taxon>Eurotiomycetes</taxon>
        <taxon>Chaetothyriomycetidae</taxon>
        <taxon>Chaetothyriales</taxon>
        <taxon>Herpotrichiellaceae</taxon>
        <taxon>Exophiala</taxon>
    </lineage>
</organism>
<dbReference type="InterPro" id="IPR022237">
    <property type="entry name" value="PsiD-like"/>
</dbReference>
<dbReference type="OrthoDB" id="5973539at2759"/>
<dbReference type="GeneID" id="25323092"/>
<feature type="domain" description="L-tryptophan decarboxylase PsiD-like" evidence="3">
    <location>
        <begin position="1"/>
        <end position="53"/>
    </location>
</feature>
<accession>A0A0D2DFI6</accession>
<dbReference type="Proteomes" id="UP000054342">
    <property type="component" value="Unassembled WGS sequence"/>
</dbReference>
<protein>
    <recommendedName>
        <fullName evidence="3">L-tryptophan decarboxylase PsiD-like domain-containing protein</fullName>
    </recommendedName>
</protein>
<dbReference type="HOGENOM" id="CLU_033450_2_0_1"/>
<reference evidence="4 5" key="1">
    <citation type="submission" date="2015-01" db="EMBL/GenBank/DDBJ databases">
        <title>The Genome Sequence of Exophiala xenobiotica CBS118157.</title>
        <authorList>
            <consortium name="The Broad Institute Genomics Platform"/>
            <person name="Cuomo C."/>
            <person name="de Hoog S."/>
            <person name="Gorbushina A."/>
            <person name="Stielow B."/>
            <person name="Teixiera M."/>
            <person name="Abouelleil A."/>
            <person name="Chapman S.B."/>
            <person name="Priest M."/>
            <person name="Young S.K."/>
            <person name="Wortman J."/>
            <person name="Nusbaum C."/>
            <person name="Birren B."/>
        </authorList>
    </citation>
    <scope>NUCLEOTIDE SEQUENCE [LARGE SCALE GENOMIC DNA]</scope>
    <source>
        <strain evidence="4 5">CBS 118157</strain>
    </source>
</reference>
<dbReference type="InterPro" id="IPR003817">
    <property type="entry name" value="PS_Dcarbxylase"/>
</dbReference>
<dbReference type="EMBL" id="KN847317">
    <property type="protein sequence ID" value="KIW61017.1"/>
    <property type="molecule type" value="Genomic_DNA"/>
</dbReference>
<evidence type="ECO:0000256" key="2">
    <source>
        <dbReference type="ARBA" id="ARBA00023239"/>
    </source>
</evidence>
<proteinExistence type="predicted"/>
<keyword evidence="2" id="KW-0456">Lyase</keyword>
<dbReference type="Pfam" id="PF12588">
    <property type="entry name" value="PSDC"/>
    <property type="match status" value="1"/>
</dbReference>
<evidence type="ECO:0000313" key="4">
    <source>
        <dbReference type="EMBL" id="KIW61017.1"/>
    </source>
</evidence>
<sequence length="303" mass="33016">MGSKVGFAAFLNPEVNQQFQKMLTAWAGFLVSDKSTGTLNSGQGGWFSQTALNSPHMVDSAESFGVDITKPAGRFTSWDNFFTREFLPHRRPVASPDDLSIIRNVKLHDTFWLKDQNYSLAHMLDNDPRAEQFAGRTVYQAFLSAGSYHRFHVPVSGHIVDPPAIVARTYYSKPLLTGFSPNSGPADPDPGADEASQGYISAVATRAVVFIEADNKDIGLMAMILVGMAQVSSIEITMPPQKNFVKGEQLGMFHFGGSTHCLCFRPGVILQFKFPDDIPGPNNTIQWPVSSALATVVAPTTTA</sequence>
<dbReference type="GO" id="GO:0006646">
    <property type="term" value="P:phosphatidylethanolamine biosynthetic process"/>
    <property type="evidence" value="ECO:0007669"/>
    <property type="project" value="TreeGrafter"/>
</dbReference>
<keyword evidence="5" id="KW-1185">Reference proteome</keyword>
<evidence type="ECO:0000256" key="1">
    <source>
        <dbReference type="ARBA" id="ARBA00022793"/>
    </source>
</evidence>
<keyword evidence="1" id="KW-0210">Decarboxylase</keyword>
<dbReference type="AlphaFoldDB" id="A0A0D2DFI6"/>
<dbReference type="STRING" id="348802.A0A0D2DFI6"/>
<dbReference type="PANTHER" id="PTHR10067:SF9">
    <property type="entry name" value="PHOSPHATIDYLSERINE DECARBOXYLASE FAMILY PROTEIN (AFU_ORTHOLOGUE AFUA_7G01730)"/>
    <property type="match status" value="1"/>
</dbReference>
<gene>
    <name evidence="4" type="ORF">PV05_01184</name>
</gene>
<evidence type="ECO:0000259" key="3">
    <source>
        <dbReference type="Pfam" id="PF12588"/>
    </source>
</evidence>
<evidence type="ECO:0000313" key="5">
    <source>
        <dbReference type="Proteomes" id="UP000054342"/>
    </source>
</evidence>
<dbReference type="GO" id="GO:0005739">
    <property type="term" value="C:mitochondrion"/>
    <property type="evidence" value="ECO:0007669"/>
    <property type="project" value="TreeGrafter"/>
</dbReference>
<dbReference type="GO" id="GO:0004609">
    <property type="term" value="F:phosphatidylserine decarboxylase activity"/>
    <property type="evidence" value="ECO:0007669"/>
    <property type="project" value="InterPro"/>
</dbReference>
<dbReference type="Pfam" id="PF02666">
    <property type="entry name" value="PS_Dcarbxylase"/>
    <property type="match status" value="1"/>
</dbReference>
<dbReference type="RefSeq" id="XP_013321601.1">
    <property type="nucleotide sequence ID" value="XM_013466147.1"/>
</dbReference>